<dbReference type="Gene3D" id="3.40.50.300">
    <property type="entry name" value="P-loop containing nucleotide triphosphate hydrolases"/>
    <property type="match status" value="1"/>
</dbReference>
<reference evidence="3" key="1">
    <citation type="submission" date="2018-12" db="EMBL/GenBank/DDBJ databases">
        <title>Tengunoibacter tsumagoiensis gen. nov., sp. nov., Dictyobacter kobayashii sp. nov., D. alpinus sp. nov., and D. joshuensis sp. nov. and description of Dictyobacteraceae fam. nov. within the order Ktedonobacterales isolated from Tengu-no-mugimeshi.</title>
        <authorList>
            <person name="Wang C.M."/>
            <person name="Zheng Y."/>
            <person name="Sakai Y."/>
            <person name="Toyoda A."/>
            <person name="Minakuchi Y."/>
            <person name="Abe K."/>
            <person name="Yokota A."/>
            <person name="Yabe S."/>
        </authorList>
    </citation>
    <scope>NUCLEOTIDE SEQUENCE [LARGE SCALE GENOMIC DNA]</scope>
    <source>
        <strain evidence="3">Uno3</strain>
    </source>
</reference>
<dbReference type="Pfam" id="PF00485">
    <property type="entry name" value="PRK"/>
    <property type="match status" value="1"/>
</dbReference>
<comment type="caution">
    <text evidence="2">The sequence shown here is derived from an EMBL/GenBank/DDBJ whole genome shotgun (WGS) entry which is preliminary data.</text>
</comment>
<dbReference type="PRINTS" id="PR00988">
    <property type="entry name" value="URIDINKINASE"/>
</dbReference>
<gene>
    <name evidence="2" type="ORF">KTT_20880</name>
</gene>
<dbReference type="PANTHER" id="PTHR10285">
    <property type="entry name" value="URIDINE KINASE"/>
    <property type="match status" value="1"/>
</dbReference>
<keyword evidence="3" id="KW-1185">Reference proteome</keyword>
<evidence type="ECO:0000259" key="1">
    <source>
        <dbReference type="Pfam" id="PF00485"/>
    </source>
</evidence>
<sequence>MLRAPALLVDYTELPAAELYLVAGPAASGKTTFAKALAQHLNATILSLDNYYLDEDAVVLEYDERYGHVAQWDSPEAFDLLSFQQNIRDLIQTGQAQIPSYSFAKNCRDGFQTLTKGEGQALIIEGLYSIRFQPLLEEITDSVTTIFVQAERETRWVRRRIRDLQERGKVAEDFERRYHFVTAAEQRWLLEQEHHAEYILATDHPGFSYEKFFQ</sequence>
<organism evidence="2 3">
    <name type="scientific">Tengunoibacter tsumagoiensis</name>
    <dbReference type="NCBI Taxonomy" id="2014871"/>
    <lineage>
        <taxon>Bacteria</taxon>
        <taxon>Bacillati</taxon>
        <taxon>Chloroflexota</taxon>
        <taxon>Ktedonobacteria</taxon>
        <taxon>Ktedonobacterales</taxon>
        <taxon>Dictyobacteraceae</taxon>
        <taxon>Tengunoibacter</taxon>
    </lineage>
</organism>
<dbReference type="AlphaFoldDB" id="A0A401ZZF0"/>
<dbReference type="SUPFAM" id="SSF52540">
    <property type="entry name" value="P-loop containing nucleoside triphosphate hydrolases"/>
    <property type="match status" value="1"/>
</dbReference>
<feature type="domain" description="Phosphoribulokinase/uridine kinase" evidence="1">
    <location>
        <begin position="22"/>
        <end position="199"/>
    </location>
</feature>
<dbReference type="EMBL" id="BIFR01000001">
    <property type="protein sequence ID" value="GCE12229.1"/>
    <property type="molecule type" value="Genomic_DNA"/>
</dbReference>
<dbReference type="RefSeq" id="WP_126579866.1">
    <property type="nucleotide sequence ID" value="NZ_BIFR01000001.1"/>
</dbReference>
<dbReference type="InterPro" id="IPR027417">
    <property type="entry name" value="P-loop_NTPase"/>
</dbReference>
<accession>A0A401ZZF0</accession>
<dbReference type="InterPro" id="IPR006083">
    <property type="entry name" value="PRK/URK"/>
</dbReference>
<evidence type="ECO:0000313" key="3">
    <source>
        <dbReference type="Proteomes" id="UP000287352"/>
    </source>
</evidence>
<evidence type="ECO:0000313" key="2">
    <source>
        <dbReference type="EMBL" id="GCE12229.1"/>
    </source>
</evidence>
<proteinExistence type="predicted"/>
<name>A0A401ZZF0_9CHLR</name>
<protein>
    <recommendedName>
        <fullName evidence="1">Phosphoribulokinase/uridine kinase domain-containing protein</fullName>
    </recommendedName>
</protein>
<dbReference type="Proteomes" id="UP000287352">
    <property type="component" value="Unassembled WGS sequence"/>
</dbReference>
<dbReference type="GO" id="GO:0016301">
    <property type="term" value="F:kinase activity"/>
    <property type="evidence" value="ECO:0007669"/>
    <property type="project" value="InterPro"/>
</dbReference>
<dbReference type="OrthoDB" id="9764644at2"/>
<dbReference type="GO" id="GO:0005524">
    <property type="term" value="F:ATP binding"/>
    <property type="evidence" value="ECO:0007669"/>
    <property type="project" value="InterPro"/>
</dbReference>